<evidence type="ECO:0000256" key="2">
    <source>
        <dbReference type="SAM" id="SignalP"/>
    </source>
</evidence>
<feature type="region of interest" description="Disordered" evidence="1">
    <location>
        <begin position="30"/>
        <end position="72"/>
    </location>
</feature>
<protein>
    <submittedName>
        <fullName evidence="3">Uncharacterized protein</fullName>
    </submittedName>
</protein>
<dbReference type="RefSeq" id="WP_100921419.1">
    <property type="nucleotide sequence ID" value="NZ_CP020370.1"/>
</dbReference>
<feature type="chain" id="PRO_5014849552" evidence="2">
    <location>
        <begin position="25"/>
        <end position="93"/>
    </location>
</feature>
<proteinExistence type="predicted"/>
<keyword evidence="2" id="KW-0732">Signal</keyword>
<dbReference type="Proteomes" id="UP000232638">
    <property type="component" value="Chromosome"/>
</dbReference>
<dbReference type="KEGG" id="tsy:THSYN_24145"/>
<accession>A0A2K8UF58</accession>
<evidence type="ECO:0000313" key="3">
    <source>
        <dbReference type="EMBL" id="AUB83741.1"/>
    </source>
</evidence>
<keyword evidence="4" id="KW-1185">Reference proteome</keyword>
<evidence type="ECO:0000313" key="4">
    <source>
        <dbReference type="Proteomes" id="UP000232638"/>
    </source>
</evidence>
<organism evidence="3 4">
    <name type="scientific">Candidatus Thiodictyon syntrophicum</name>
    <dbReference type="NCBI Taxonomy" id="1166950"/>
    <lineage>
        <taxon>Bacteria</taxon>
        <taxon>Pseudomonadati</taxon>
        <taxon>Pseudomonadota</taxon>
        <taxon>Gammaproteobacteria</taxon>
        <taxon>Chromatiales</taxon>
        <taxon>Chromatiaceae</taxon>
        <taxon>Thiodictyon</taxon>
    </lineage>
</organism>
<dbReference type="EMBL" id="CP020370">
    <property type="protein sequence ID" value="AUB83741.1"/>
    <property type="molecule type" value="Genomic_DNA"/>
</dbReference>
<dbReference type="AlphaFoldDB" id="A0A2K8UF58"/>
<sequence>MRPTLPILAACFSLALTGAALVRAETESEKLLDQSSFAESEDPTQVREEKAIERKDGMNAPQDQAADAGKKAAATRALDAATGAAGAAVVPNK</sequence>
<feature type="signal peptide" evidence="2">
    <location>
        <begin position="1"/>
        <end position="24"/>
    </location>
</feature>
<dbReference type="OrthoDB" id="9943282at2"/>
<gene>
    <name evidence="3" type="ORF">THSYN_24145</name>
</gene>
<feature type="compositionally biased region" description="Basic and acidic residues" evidence="1">
    <location>
        <begin position="44"/>
        <end position="57"/>
    </location>
</feature>
<evidence type="ECO:0000256" key="1">
    <source>
        <dbReference type="SAM" id="MobiDB-lite"/>
    </source>
</evidence>
<name>A0A2K8UF58_9GAMM</name>
<reference evidence="3 4" key="1">
    <citation type="submission" date="2017-03" db="EMBL/GenBank/DDBJ databases">
        <title>Complete genome sequence of Candidatus 'Thiodictyon syntrophicum' sp. nov. strain Cad16T, a photolithoautotroph purple sulfur bacterium isolated from an alpine meromictic lake.</title>
        <authorList>
            <person name="Luedin S.M."/>
            <person name="Pothier J.F."/>
            <person name="Danza F."/>
            <person name="Storelli N."/>
            <person name="Wittwer M."/>
            <person name="Tonolla M."/>
        </authorList>
    </citation>
    <scope>NUCLEOTIDE SEQUENCE [LARGE SCALE GENOMIC DNA]</scope>
    <source>
        <strain evidence="3 4">Cad16T</strain>
    </source>
</reference>